<evidence type="ECO:0000256" key="1">
    <source>
        <dbReference type="SAM" id="MobiDB-lite"/>
    </source>
</evidence>
<gene>
    <name evidence="2" type="ORF">CK203_063410</name>
</gene>
<feature type="region of interest" description="Disordered" evidence="1">
    <location>
        <begin position="1"/>
        <end position="51"/>
    </location>
</feature>
<sequence length="87" mass="9291">MARTRGALPAPLLRHTTRQKASLAQVPSDSPSQAMDALLIPPSKGGETTRPSSLLLSAYTRREDQLLLQGRLLHAREFSTAPSGQGG</sequence>
<proteinExistence type="predicted"/>
<dbReference type="AlphaFoldDB" id="A0A438G932"/>
<evidence type="ECO:0000313" key="3">
    <source>
        <dbReference type="Proteomes" id="UP000288805"/>
    </source>
</evidence>
<protein>
    <submittedName>
        <fullName evidence="2">Uncharacterized protein</fullName>
    </submittedName>
</protein>
<evidence type="ECO:0000313" key="2">
    <source>
        <dbReference type="EMBL" id="RVW68671.1"/>
    </source>
</evidence>
<reference evidence="2 3" key="1">
    <citation type="journal article" date="2018" name="PLoS Genet.">
        <title>Population sequencing reveals clonal diversity and ancestral inbreeding in the grapevine cultivar Chardonnay.</title>
        <authorList>
            <person name="Roach M.J."/>
            <person name="Johnson D.L."/>
            <person name="Bohlmann J."/>
            <person name="van Vuuren H.J."/>
            <person name="Jones S.J."/>
            <person name="Pretorius I.S."/>
            <person name="Schmidt S.A."/>
            <person name="Borneman A.R."/>
        </authorList>
    </citation>
    <scope>NUCLEOTIDE SEQUENCE [LARGE SCALE GENOMIC DNA]</scope>
    <source>
        <strain evidence="3">cv. Chardonnay</strain>
        <tissue evidence="2">Leaf</tissue>
    </source>
</reference>
<feature type="compositionally biased region" description="Polar residues" evidence="1">
    <location>
        <begin position="19"/>
        <end position="33"/>
    </location>
</feature>
<comment type="caution">
    <text evidence="2">The sequence shown here is derived from an EMBL/GenBank/DDBJ whole genome shotgun (WGS) entry which is preliminary data.</text>
</comment>
<name>A0A438G932_VITVI</name>
<accession>A0A438G932</accession>
<organism evidence="2 3">
    <name type="scientific">Vitis vinifera</name>
    <name type="common">Grape</name>
    <dbReference type="NCBI Taxonomy" id="29760"/>
    <lineage>
        <taxon>Eukaryota</taxon>
        <taxon>Viridiplantae</taxon>
        <taxon>Streptophyta</taxon>
        <taxon>Embryophyta</taxon>
        <taxon>Tracheophyta</taxon>
        <taxon>Spermatophyta</taxon>
        <taxon>Magnoliopsida</taxon>
        <taxon>eudicotyledons</taxon>
        <taxon>Gunneridae</taxon>
        <taxon>Pentapetalae</taxon>
        <taxon>rosids</taxon>
        <taxon>Vitales</taxon>
        <taxon>Vitaceae</taxon>
        <taxon>Viteae</taxon>
        <taxon>Vitis</taxon>
    </lineage>
</organism>
<dbReference type="EMBL" id="QGNW01000524">
    <property type="protein sequence ID" value="RVW68671.1"/>
    <property type="molecule type" value="Genomic_DNA"/>
</dbReference>
<dbReference type="Proteomes" id="UP000288805">
    <property type="component" value="Unassembled WGS sequence"/>
</dbReference>